<dbReference type="EMBL" id="PEDP01003096">
    <property type="protein sequence ID" value="POS82336.1"/>
    <property type="molecule type" value="Genomic_DNA"/>
</dbReference>
<feature type="non-terminal residue" evidence="2">
    <location>
        <position position="247"/>
    </location>
</feature>
<name>A0A2S4PJW3_9PEZI</name>
<evidence type="ECO:0000313" key="3">
    <source>
        <dbReference type="Proteomes" id="UP000237438"/>
    </source>
</evidence>
<keyword evidence="3" id="KW-1185">Reference proteome</keyword>
<gene>
    <name evidence="2" type="ORF">EPUL_006306</name>
</gene>
<protein>
    <submittedName>
        <fullName evidence="2">Uncharacterized protein</fullName>
    </submittedName>
</protein>
<evidence type="ECO:0000256" key="1">
    <source>
        <dbReference type="SAM" id="MobiDB-lite"/>
    </source>
</evidence>
<dbReference type="AlphaFoldDB" id="A0A2S4PJW3"/>
<dbReference type="Proteomes" id="UP000237438">
    <property type="component" value="Unassembled WGS sequence"/>
</dbReference>
<feature type="region of interest" description="Disordered" evidence="1">
    <location>
        <begin position="21"/>
        <end position="70"/>
    </location>
</feature>
<proteinExistence type="predicted"/>
<feature type="compositionally biased region" description="Pro residues" evidence="1">
    <location>
        <begin position="41"/>
        <end position="65"/>
    </location>
</feature>
<comment type="caution">
    <text evidence="2">The sequence shown here is derived from an EMBL/GenBank/DDBJ whole genome shotgun (WGS) entry which is preliminary data.</text>
</comment>
<evidence type="ECO:0000313" key="2">
    <source>
        <dbReference type="EMBL" id="POS82336.1"/>
    </source>
</evidence>
<accession>A0A2S4PJW3</accession>
<organism evidence="2 3">
    <name type="scientific">Erysiphe pulchra</name>
    <dbReference type="NCBI Taxonomy" id="225359"/>
    <lineage>
        <taxon>Eukaryota</taxon>
        <taxon>Fungi</taxon>
        <taxon>Dikarya</taxon>
        <taxon>Ascomycota</taxon>
        <taxon>Pezizomycotina</taxon>
        <taxon>Leotiomycetes</taxon>
        <taxon>Erysiphales</taxon>
        <taxon>Erysiphaceae</taxon>
        <taxon>Erysiphe</taxon>
    </lineage>
</organism>
<sequence>MRRFTQGCTKANTTKGYDIKMIDSMSISQESHAPSAESSKQPPPIPPIPPLPNSPSPFASSPPPLNLESSAKMTDGRHILKLVAPSKRPVTDKATQNGKDKFEIQNAFLPKELAEIFDIRQRRERAWHVRLIICTSVISNIDRHIYSWPCQLIANFAAVDTTPTPPKIPTHSRPNKSSVYRLGTDKTAVKKVALATPRNILSVDSSERKAQEMFSLPKIPQTVENTWATVARKGKKKARITLSTIAQ</sequence>
<reference evidence="2 3" key="1">
    <citation type="submission" date="2017-10" db="EMBL/GenBank/DDBJ databases">
        <title>Development of genomic resources for the powdery mildew, Erysiphe pulchra.</title>
        <authorList>
            <person name="Wadl P.A."/>
            <person name="Mack B.M."/>
            <person name="Moore G."/>
            <person name="Beltz S.B."/>
        </authorList>
    </citation>
    <scope>NUCLEOTIDE SEQUENCE [LARGE SCALE GENOMIC DNA]</scope>
    <source>
        <strain evidence="2">Cflorida</strain>
    </source>
</reference>